<keyword evidence="2" id="KW-1185">Reference proteome</keyword>
<dbReference type="EMBL" id="CAJVPS010009811">
    <property type="protein sequence ID" value="CAG8653291.1"/>
    <property type="molecule type" value="Genomic_DNA"/>
</dbReference>
<organism evidence="1 2">
    <name type="scientific">Ambispora leptoticha</name>
    <dbReference type="NCBI Taxonomy" id="144679"/>
    <lineage>
        <taxon>Eukaryota</taxon>
        <taxon>Fungi</taxon>
        <taxon>Fungi incertae sedis</taxon>
        <taxon>Mucoromycota</taxon>
        <taxon>Glomeromycotina</taxon>
        <taxon>Glomeromycetes</taxon>
        <taxon>Archaeosporales</taxon>
        <taxon>Ambisporaceae</taxon>
        <taxon>Ambispora</taxon>
    </lineage>
</organism>
<sequence length="160" mass="17593">MSKKKLAQARMIRHQAIASLANKAVVGMITQIHITDLLKIIVNLIEQGSEMSQATVAYISGYIDDVKFNNGILDIGSNIDMIDDKFFNSLDFNIDQKAQFQVKVAGSKTIPIDEKKGIPISIGNITNPGNFLVIKNLGHPIVLGMSWIKQVKGIIDTNKD</sequence>
<comment type="caution">
    <text evidence="1">The sequence shown here is derived from an EMBL/GenBank/DDBJ whole genome shotgun (WGS) entry which is preliminary data.</text>
</comment>
<reference evidence="1" key="1">
    <citation type="submission" date="2021-06" db="EMBL/GenBank/DDBJ databases">
        <authorList>
            <person name="Kallberg Y."/>
            <person name="Tangrot J."/>
            <person name="Rosling A."/>
        </authorList>
    </citation>
    <scope>NUCLEOTIDE SEQUENCE</scope>
    <source>
        <strain evidence="1">FL130A</strain>
    </source>
</reference>
<gene>
    <name evidence="1" type="ORF">ALEPTO_LOCUS10086</name>
</gene>
<proteinExistence type="predicted"/>
<dbReference type="OrthoDB" id="10436481at2759"/>
<evidence type="ECO:0000313" key="1">
    <source>
        <dbReference type="EMBL" id="CAG8653291.1"/>
    </source>
</evidence>
<dbReference type="Proteomes" id="UP000789508">
    <property type="component" value="Unassembled WGS sequence"/>
</dbReference>
<accession>A0A9N9DUR9</accession>
<dbReference type="Gene3D" id="2.40.70.10">
    <property type="entry name" value="Acid Proteases"/>
    <property type="match status" value="1"/>
</dbReference>
<evidence type="ECO:0000313" key="2">
    <source>
        <dbReference type="Proteomes" id="UP000789508"/>
    </source>
</evidence>
<dbReference type="AlphaFoldDB" id="A0A9N9DUR9"/>
<dbReference type="CDD" id="cd00303">
    <property type="entry name" value="retropepsin_like"/>
    <property type="match status" value="1"/>
</dbReference>
<protein>
    <submittedName>
        <fullName evidence="1">6550_t:CDS:1</fullName>
    </submittedName>
</protein>
<name>A0A9N9DUR9_9GLOM</name>
<dbReference type="SUPFAM" id="SSF50630">
    <property type="entry name" value="Acid proteases"/>
    <property type="match status" value="1"/>
</dbReference>
<dbReference type="InterPro" id="IPR021109">
    <property type="entry name" value="Peptidase_aspartic_dom_sf"/>
</dbReference>